<protein>
    <recommendedName>
        <fullName evidence="4">Pentatricopeptide repeat protein</fullName>
    </recommendedName>
</protein>
<dbReference type="Proteomes" id="UP001310594">
    <property type="component" value="Unassembled WGS sequence"/>
</dbReference>
<evidence type="ECO:0008006" key="4">
    <source>
        <dbReference type="Google" id="ProtNLM"/>
    </source>
</evidence>
<reference evidence="2" key="1">
    <citation type="submission" date="2023-08" db="EMBL/GenBank/DDBJ databases">
        <title>Black Yeasts Isolated from many extreme environments.</title>
        <authorList>
            <person name="Coleine C."/>
            <person name="Stajich J.E."/>
            <person name="Selbmann L."/>
        </authorList>
    </citation>
    <scope>NUCLEOTIDE SEQUENCE</scope>
    <source>
        <strain evidence="2">CCFEE 5810</strain>
    </source>
</reference>
<proteinExistence type="predicted"/>
<feature type="region of interest" description="Disordered" evidence="1">
    <location>
        <begin position="1174"/>
        <end position="1228"/>
    </location>
</feature>
<feature type="region of interest" description="Disordered" evidence="1">
    <location>
        <begin position="83"/>
        <end position="271"/>
    </location>
</feature>
<gene>
    <name evidence="2" type="ORF">LTR97_000872</name>
</gene>
<feature type="compositionally biased region" description="Basic and acidic residues" evidence="1">
    <location>
        <begin position="90"/>
        <end position="108"/>
    </location>
</feature>
<feature type="compositionally biased region" description="Polar residues" evidence="1">
    <location>
        <begin position="199"/>
        <end position="208"/>
    </location>
</feature>
<dbReference type="EMBL" id="JAVRQU010000001">
    <property type="protein sequence ID" value="KAK5708332.1"/>
    <property type="molecule type" value="Genomic_DNA"/>
</dbReference>
<feature type="compositionally biased region" description="Basic and acidic residues" evidence="1">
    <location>
        <begin position="131"/>
        <end position="140"/>
    </location>
</feature>
<comment type="caution">
    <text evidence="2">The sequence shown here is derived from an EMBL/GenBank/DDBJ whole genome shotgun (WGS) entry which is preliminary data.</text>
</comment>
<organism evidence="2 3">
    <name type="scientific">Elasticomyces elasticus</name>
    <dbReference type="NCBI Taxonomy" id="574655"/>
    <lineage>
        <taxon>Eukaryota</taxon>
        <taxon>Fungi</taxon>
        <taxon>Dikarya</taxon>
        <taxon>Ascomycota</taxon>
        <taxon>Pezizomycotina</taxon>
        <taxon>Dothideomycetes</taxon>
        <taxon>Dothideomycetidae</taxon>
        <taxon>Mycosphaerellales</taxon>
        <taxon>Teratosphaeriaceae</taxon>
        <taxon>Elasticomyces</taxon>
    </lineage>
</organism>
<dbReference type="AlphaFoldDB" id="A0AAN7ZR44"/>
<name>A0AAN7ZR44_9PEZI</name>
<evidence type="ECO:0000256" key="1">
    <source>
        <dbReference type="SAM" id="MobiDB-lite"/>
    </source>
</evidence>
<feature type="compositionally biased region" description="Basic and acidic residues" evidence="1">
    <location>
        <begin position="778"/>
        <end position="789"/>
    </location>
</feature>
<evidence type="ECO:0000313" key="3">
    <source>
        <dbReference type="Proteomes" id="UP001310594"/>
    </source>
</evidence>
<sequence>MYSSTSRPVPSNAALKALRQLAYISSGTAIGVATLCAEERRRRTQTVQKIADNARRIRQSPRYYQNAAVATQTSEEDIIGSGGLGWLPEYPERQETSERTAGKPKHEQCGPPFRGHELPSTVQRGYAQLEEQSKKHEGSTAKRRKVQTNVQQRRVQPHWQPSRPAQSQLPLRTDLAGTQSRGAPRSKVDFSRPGYAGPQLSNETTGTPMKSPLGLPKLESHEVVEDNASMQQPPKVKRPVRHSSSEGGADAVQVTAINRPRRDGCGKQKQSLSSALRRSDAIFELEALRTKCRRLLSTSRVEVTPHEIATHRELSANTDQWRSHVYECFDAAFTAGDIRSMHRLLQLADVLVPGPDNLPYCASFLRFCDAQEAYDEVLDLFGHGKVLPHISLRDLDGQSKEIIAYACTRSSKSHALTVGHFQYVFNHVPVALRGRILQQWTPVQLLAEWRATRHMATFNDRIKKLRRLFGATGEAEALFRLEKTVIDVLLSANAHEQARNGVADLHRNTSHDSFTVSAAAVLFAKKGQWDSLNRLLAVAGKLDKTACDANVTRRLNNTLHLYAREHTSVDAWKFVTAMVDSLGFQPNQATTEIMLQCFVSKNTISLIPKWIRHIRIMGERFTLDARLAAKLLTRYYLDYRPSHVLVMWFCRNLAHFAPSLAGPEYFDLIREAVVFDIRKLEGQHNKNTSSRRSQVETRLISLDSENHNVVPSPGWTWDNQVHFTHPNAITKVPANGYGSPSVSASPEEELPSMIQIEDFRPLSDEMISTTDAVPNFLKSDKTPSAKDPDSVNAPAKSFEKPERAMVKALSVHDHNLVLQLYHQSLNREGLPSSPFALEVAVEACLRQDRGDATQANGLLREARKAGMNITGAMGPMLVHRMKRLKKGDRAELDKLHETVTEYYRINDENGWPVKHHVGVTAANILIRNQRGQQGIAVVNAIFRSDHAARRPLDTVAMAVFIDGYFTIGSGDGLKWAFETVLKQNMRIDQNFLHAVKAIVRRHGFDGTARWTVAGDKSMKTPVVHWIQQCYERRASQMLEAKVLGRRLVACLAKCAKEQDKTTVDVLFGQRMRTNLPEPSIDAAEDIAAADLTRMEHRRRLRHSVHIKEKVSQITRSRLPLRTNGRRASPLRRHHTRWLRQYRAYLRHDLAMPDGKVASFRYKLVDSTQNSLASRRRNAVTQGRGDFTIPSSVPSFDEHLADDIGPDDSGGASPSLVDLEQASKLYGEQ</sequence>
<evidence type="ECO:0000313" key="2">
    <source>
        <dbReference type="EMBL" id="KAK5708332.1"/>
    </source>
</evidence>
<feature type="compositionally biased region" description="Polar residues" evidence="1">
    <location>
        <begin position="163"/>
        <end position="181"/>
    </location>
</feature>
<feature type="region of interest" description="Disordered" evidence="1">
    <location>
        <begin position="775"/>
        <end position="798"/>
    </location>
</feature>
<accession>A0AAN7ZR44</accession>